<gene>
    <name evidence="8" type="ORF">CTEN210_12920</name>
</gene>
<evidence type="ECO:0000256" key="4">
    <source>
        <dbReference type="ARBA" id="ARBA00023002"/>
    </source>
</evidence>
<dbReference type="AlphaFoldDB" id="A0AAD3D5J3"/>
<dbReference type="SUPFAM" id="SSF63380">
    <property type="entry name" value="Riboflavin synthase domain-like"/>
    <property type="match status" value="1"/>
</dbReference>
<comment type="caution">
    <text evidence="8">The sequence shown here is derived from an EMBL/GenBank/DDBJ whole genome shotgun (WGS) entry which is preliminary data.</text>
</comment>
<evidence type="ECO:0000256" key="5">
    <source>
        <dbReference type="PIRSR" id="PIRSR601834-1"/>
    </source>
</evidence>
<feature type="binding site" evidence="5">
    <location>
        <position position="109"/>
    </location>
    <ligand>
        <name>FAD</name>
        <dbReference type="ChEBI" id="CHEBI:57692"/>
    </ligand>
</feature>
<feature type="binding site" evidence="5">
    <location>
        <position position="110"/>
    </location>
    <ligand>
        <name>FAD</name>
        <dbReference type="ChEBI" id="CHEBI:57692"/>
    </ligand>
</feature>
<keyword evidence="9" id="KW-1185">Reference proteome</keyword>
<dbReference type="InterPro" id="IPR001433">
    <property type="entry name" value="OxRdtase_FAD/NAD-bd"/>
</dbReference>
<feature type="binding site" evidence="5">
    <location>
        <position position="206"/>
    </location>
    <ligand>
        <name>FAD</name>
        <dbReference type="ChEBI" id="CHEBI:57692"/>
    </ligand>
</feature>
<dbReference type="Pfam" id="PF00175">
    <property type="entry name" value="NAD_binding_1"/>
    <property type="match status" value="1"/>
</dbReference>
<feature type="binding site" evidence="5">
    <location>
        <position position="108"/>
    </location>
    <ligand>
        <name>FAD</name>
        <dbReference type="ChEBI" id="CHEBI:57692"/>
    </ligand>
</feature>
<feature type="binding site" evidence="5">
    <location>
        <position position="161"/>
    </location>
    <ligand>
        <name>FAD</name>
        <dbReference type="ChEBI" id="CHEBI:57692"/>
    </ligand>
</feature>
<evidence type="ECO:0000259" key="7">
    <source>
        <dbReference type="PROSITE" id="PS51384"/>
    </source>
</evidence>
<evidence type="ECO:0000256" key="2">
    <source>
        <dbReference type="ARBA" id="ARBA00022630"/>
    </source>
</evidence>
<feature type="domain" description="FAD-binding FR-type" evidence="7">
    <location>
        <begin position="55"/>
        <end position="188"/>
    </location>
</feature>
<feature type="compositionally biased region" description="Low complexity" evidence="6">
    <location>
        <begin position="25"/>
        <end position="36"/>
    </location>
</feature>
<dbReference type="InterPro" id="IPR017927">
    <property type="entry name" value="FAD-bd_FR_type"/>
</dbReference>
<dbReference type="Gene3D" id="3.40.50.80">
    <property type="entry name" value="Nucleotide-binding domain of ferredoxin-NADP reductase (FNR) module"/>
    <property type="match status" value="1"/>
</dbReference>
<dbReference type="InterPro" id="IPR039261">
    <property type="entry name" value="FNR_nucleotide-bd"/>
</dbReference>
<reference evidence="8 9" key="1">
    <citation type="journal article" date="2021" name="Sci. Rep.">
        <title>The genome of the diatom Chaetoceros tenuissimus carries an ancient integrated fragment of an extant virus.</title>
        <authorList>
            <person name="Hongo Y."/>
            <person name="Kimura K."/>
            <person name="Takaki Y."/>
            <person name="Yoshida Y."/>
            <person name="Baba S."/>
            <person name="Kobayashi G."/>
            <person name="Nagasaki K."/>
            <person name="Hano T."/>
            <person name="Tomaru Y."/>
        </authorList>
    </citation>
    <scope>NUCLEOTIDE SEQUENCE [LARGE SCALE GENOMIC DNA]</scope>
    <source>
        <strain evidence="8 9">NIES-3715</strain>
    </source>
</reference>
<evidence type="ECO:0000256" key="6">
    <source>
        <dbReference type="SAM" id="MobiDB-lite"/>
    </source>
</evidence>
<dbReference type="Proteomes" id="UP001054902">
    <property type="component" value="Unassembled WGS sequence"/>
</dbReference>
<dbReference type="InterPro" id="IPR008333">
    <property type="entry name" value="Cbr1-like_FAD-bd_dom"/>
</dbReference>
<feature type="binding site" evidence="5">
    <location>
        <position position="160"/>
    </location>
    <ligand>
        <name>FAD</name>
        <dbReference type="ChEBI" id="CHEBI:57692"/>
    </ligand>
</feature>
<keyword evidence="4" id="KW-0560">Oxidoreductase</keyword>
<organism evidence="8 9">
    <name type="scientific">Chaetoceros tenuissimus</name>
    <dbReference type="NCBI Taxonomy" id="426638"/>
    <lineage>
        <taxon>Eukaryota</taxon>
        <taxon>Sar</taxon>
        <taxon>Stramenopiles</taxon>
        <taxon>Ochrophyta</taxon>
        <taxon>Bacillariophyta</taxon>
        <taxon>Coscinodiscophyceae</taxon>
        <taxon>Chaetocerotophycidae</taxon>
        <taxon>Chaetocerotales</taxon>
        <taxon>Chaetocerotaceae</taxon>
        <taxon>Chaetoceros</taxon>
    </lineage>
</organism>
<proteinExistence type="predicted"/>
<dbReference type="EMBL" id="BLLK01000052">
    <property type="protein sequence ID" value="GFH56444.1"/>
    <property type="molecule type" value="Genomic_DNA"/>
</dbReference>
<dbReference type="PANTHER" id="PTHR19370">
    <property type="entry name" value="NADH-CYTOCHROME B5 REDUCTASE"/>
    <property type="match status" value="1"/>
</dbReference>
<accession>A0AAD3D5J3</accession>
<dbReference type="InterPro" id="IPR017938">
    <property type="entry name" value="Riboflavin_synthase-like_b-brl"/>
</dbReference>
<evidence type="ECO:0000256" key="1">
    <source>
        <dbReference type="ARBA" id="ARBA00001974"/>
    </source>
</evidence>
<dbReference type="InterPro" id="IPR001834">
    <property type="entry name" value="CBR-like"/>
</dbReference>
<dbReference type="PRINTS" id="PR00406">
    <property type="entry name" value="CYTB5RDTASE"/>
</dbReference>
<dbReference type="SUPFAM" id="SSF52343">
    <property type="entry name" value="Ferredoxin reductase-like, C-terminal NADP-linked domain"/>
    <property type="match status" value="1"/>
</dbReference>
<keyword evidence="2 5" id="KW-0285">Flavoprotein</keyword>
<dbReference type="PROSITE" id="PS51384">
    <property type="entry name" value="FAD_FR"/>
    <property type="match status" value="1"/>
</dbReference>
<sequence length="359" mass="41075">MIDCECKFGAYVPTVPQIYKDAANKDNNSTASSSSSPIEQMDHSINHQQQCSIGPNWTALKLLSVEKHNHDTSIFEFALKDSNTYLNLPITDHLLIRVQDANGEYHARPYTALEEHTKGRFKLMIKRYAEWGIPESKQKMENKYFLYAKTDHSYKPPGKVSNHVHSLKIGQTLEFQHDDICKGKIAYPFEESVTSITMIAVGVGVTPMIRILRALLEKNECLHVKKIRLLYGVRTVADILQRVLLDKWHNSYSSRFQVCYCIGSRWNNVTFHAKTDAKIGPPLPKNWESIPDDRKKLGWVDGQAVYQRAASDPSDEGHRLFICGLPQVYMNLCGKRTKELEVGSELHRLGYKDYQVVKF</sequence>
<evidence type="ECO:0000313" key="8">
    <source>
        <dbReference type="EMBL" id="GFH56444.1"/>
    </source>
</evidence>
<feature type="region of interest" description="Disordered" evidence="6">
    <location>
        <begin position="25"/>
        <end position="45"/>
    </location>
</feature>
<evidence type="ECO:0000313" key="9">
    <source>
        <dbReference type="Proteomes" id="UP001054902"/>
    </source>
</evidence>
<dbReference type="Gene3D" id="2.40.30.10">
    <property type="entry name" value="Translation factors"/>
    <property type="match status" value="1"/>
</dbReference>
<dbReference type="GO" id="GO:0016491">
    <property type="term" value="F:oxidoreductase activity"/>
    <property type="evidence" value="ECO:0007669"/>
    <property type="project" value="UniProtKB-KW"/>
</dbReference>
<dbReference type="Pfam" id="PF00970">
    <property type="entry name" value="FAD_binding_6"/>
    <property type="match status" value="1"/>
</dbReference>
<feature type="binding site" evidence="5">
    <location>
        <position position="159"/>
    </location>
    <ligand>
        <name>FAD</name>
        <dbReference type="ChEBI" id="CHEBI:57692"/>
    </ligand>
</feature>
<comment type="cofactor">
    <cofactor evidence="1 5">
        <name>FAD</name>
        <dbReference type="ChEBI" id="CHEBI:57692"/>
    </cofactor>
</comment>
<feature type="binding site" evidence="5">
    <location>
        <position position="126"/>
    </location>
    <ligand>
        <name>FAD</name>
        <dbReference type="ChEBI" id="CHEBI:57692"/>
    </ligand>
</feature>
<protein>
    <recommendedName>
        <fullName evidence="7">FAD-binding FR-type domain-containing protein</fullName>
    </recommendedName>
</protein>
<dbReference type="CDD" id="cd06183">
    <property type="entry name" value="cyt_b5_reduct_like"/>
    <property type="match status" value="1"/>
</dbReference>
<evidence type="ECO:0000256" key="3">
    <source>
        <dbReference type="ARBA" id="ARBA00022827"/>
    </source>
</evidence>
<keyword evidence="3 5" id="KW-0274">FAD</keyword>
<name>A0AAD3D5J3_9STRA</name>